<evidence type="ECO:0000256" key="9">
    <source>
        <dbReference type="RuleBase" id="RU003655"/>
    </source>
</evidence>
<dbReference type="InterPro" id="IPR020547">
    <property type="entry name" value="ATP_synth_F1_esu_C"/>
</dbReference>
<comment type="function">
    <text evidence="8 9">Produces ATP from ADP in the presence of a proton gradient across the membrane.</text>
</comment>
<dbReference type="GO" id="GO:0045259">
    <property type="term" value="C:proton-transporting ATP synthase complex"/>
    <property type="evidence" value="ECO:0007669"/>
    <property type="project" value="UniProtKB-KW"/>
</dbReference>
<keyword evidence="3 8" id="KW-0813">Transport</keyword>
<gene>
    <name evidence="8 13" type="primary">atpE</name>
</gene>
<comment type="subunit">
    <text evidence="8 9">F-type ATPases have 2 components, CF(1) - the catalytic core - and CF(0) - the membrane proton channel. CF(1) has five subunits: alpha(3), beta(3), gamma(1), delta(1), epsilon(1). CF(0) has three main subunits: a, b and c.</text>
</comment>
<dbReference type="HAMAP" id="MF_00530">
    <property type="entry name" value="ATP_synth_epsil_bac"/>
    <property type="match status" value="1"/>
</dbReference>
<evidence type="ECO:0000256" key="7">
    <source>
        <dbReference type="ARBA" id="ARBA00023310"/>
    </source>
</evidence>
<keyword evidence="4 8" id="KW-0406">Ion transport</keyword>
<evidence type="ECO:0000256" key="5">
    <source>
        <dbReference type="ARBA" id="ARBA00023136"/>
    </source>
</evidence>
<keyword evidence="7 8" id="KW-0066">ATP synthesis</keyword>
<dbReference type="NCBIfam" id="TIGR01216">
    <property type="entry name" value="ATP_synt_epsi"/>
    <property type="match status" value="1"/>
</dbReference>
<proteinExistence type="inferred from homology"/>
<evidence type="ECO:0000256" key="1">
    <source>
        <dbReference type="ARBA" id="ARBA00004170"/>
    </source>
</evidence>
<keyword evidence="9 13" id="KW-0934">Plastid</keyword>
<evidence type="ECO:0000256" key="10">
    <source>
        <dbReference type="SAM" id="Coils"/>
    </source>
</evidence>
<keyword evidence="10" id="KW-0175">Coiled coil</keyword>
<dbReference type="InterPro" id="IPR036771">
    <property type="entry name" value="ATPsynth_dsu/esu_N"/>
</dbReference>
<dbReference type="InterPro" id="IPR020546">
    <property type="entry name" value="ATP_synth_F1_dsu/esu_N"/>
</dbReference>
<keyword evidence="5 8" id="KW-0472">Membrane</keyword>
<evidence type="ECO:0000259" key="11">
    <source>
        <dbReference type="Pfam" id="PF00401"/>
    </source>
</evidence>
<name>A0A0E3XIE1_9CHLO</name>
<dbReference type="PANTHER" id="PTHR13822:SF10">
    <property type="entry name" value="ATP SYNTHASE EPSILON CHAIN, CHLOROPLASTIC"/>
    <property type="match status" value="1"/>
</dbReference>
<evidence type="ECO:0000256" key="8">
    <source>
        <dbReference type="HAMAP-Rule" id="MF_00530"/>
    </source>
</evidence>
<dbReference type="PANTHER" id="PTHR13822">
    <property type="entry name" value="ATP SYNTHASE DELTA/EPSILON CHAIN"/>
    <property type="match status" value="1"/>
</dbReference>
<keyword evidence="13" id="KW-0150">Chloroplast</keyword>
<keyword evidence="6 8" id="KW-0139">CF(1)</keyword>
<protein>
    <recommendedName>
        <fullName evidence="8 9">ATP synthase epsilon chain, chloroplastic</fullName>
    </recommendedName>
    <alternativeName>
        <fullName evidence="8">ATP synthase F1 sector epsilon subunit</fullName>
    </alternativeName>
    <alternativeName>
        <fullName evidence="8">F-ATPase epsilon subunit</fullName>
    </alternativeName>
</protein>
<keyword evidence="8 9" id="KW-0793">Thylakoid</keyword>
<evidence type="ECO:0000259" key="12">
    <source>
        <dbReference type="Pfam" id="PF02823"/>
    </source>
</evidence>
<dbReference type="GO" id="GO:0009535">
    <property type="term" value="C:chloroplast thylakoid membrane"/>
    <property type="evidence" value="ECO:0007669"/>
    <property type="project" value="UniProtKB-SubCell"/>
</dbReference>
<comment type="subcellular location">
    <subcellularLocation>
        <location evidence="1">Membrane</location>
        <topology evidence="1">Peripheral membrane protein</topology>
    </subcellularLocation>
    <subcellularLocation>
        <location evidence="8">Plastid</location>
        <location evidence="8">Chloroplast thylakoid membrane</location>
        <topology evidence="8">Peripheral membrane protein</topology>
    </subcellularLocation>
</comment>
<dbReference type="GO" id="GO:0005524">
    <property type="term" value="F:ATP binding"/>
    <property type="evidence" value="ECO:0007669"/>
    <property type="project" value="UniProtKB-UniRule"/>
</dbReference>
<accession>A0A0E3XIE1</accession>
<dbReference type="AlphaFoldDB" id="A0A0E3XIE1"/>
<evidence type="ECO:0000313" key="13">
    <source>
        <dbReference type="EMBL" id="AKC35188.1"/>
    </source>
</evidence>
<comment type="similarity">
    <text evidence="2 8 9">Belongs to the ATPase epsilon chain family.</text>
</comment>
<feature type="coiled-coil region" evidence="10">
    <location>
        <begin position="80"/>
        <end position="109"/>
    </location>
</feature>
<dbReference type="InterPro" id="IPR001469">
    <property type="entry name" value="ATP_synth_F1_dsu/esu"/>
</dbReference>
<dbReference type="GO" id="GO:0046933">
    <property type="term" value="F:proton-transporting ATP synthase activity, rotational mechanism"/>
    <property type="evidence" value="ECO:0007669"/>
    <property type="project" value="UniProtKB-UniRule"/>
</dbReference>
<dbReference type="CDD" id="cd12152">
    <property type="entry name" value="F1-ATPase_delta"/>
    <property type="match status" value="1"/>
</dbReference>
<dbReference type="Pfam" id="PF00401">
    <property type="entry name" value="ATP-synt_DE"/>
    <property type="match status" value="1"/>
</dbReference>
<geneLocation type="chloroplast" evidence="13"/>
<sequence length="131" mass="14828">MSLQVCIMTPDKIFWDEEAEEIILPTNTGQMGVLPKHAPLITALDIGVMSIRQDNSWDSFALMNGFASIQNDKVTILVNSAESKQTIDKDEAEKEFLEAQERVNKTIDEKEKVEAVLAFKRSRARFLVIKD</sequence>
<organism evidence="13">
    <name type="scientific">Ulva sp. UNA00071828</name>
    <dbReference type="NCBI Taxonomy" id="1641711"/>
    <lineage>
        <taxon>Eukaryota</taxon>
        <taxon>Viridiplantae</taxon>
        <taxon>Chlorophyta</taxon>
        <taxon>core chlorophytes</taxon>
        <taxon>Ulvophyceae</taxon>
        <taxon>OUU clade</taxon>
        <taxon>Ulvales</taxon>
        <taxon>Ulvaceae</taxon>
        <taxon>Ulva</taxon>
    </lineage>
</organism>
<evidence type="ECO:0000256" key="4">
    <source>
        <dbReference type="ARBA" id="ARBA00023065"/>
    </source>
</evidence>
<feature type="domain" description="ATP synthase F1 complex delta/epsilon subunit N-terminal" evidence="12">
    <location>
        <begin position="3"/>
        <end position="81"/>
    </location>
</feature>
<dbReference type="Pfam" id="PF02823">
    <property type="entry name" value="ATP-synt_DE_N"/>
    <property type="match status" value="1"/>
</dbReference>
<feature type="domain" description="ATP synthase epsilon subunit C-terminal" evidence="11">
    <location>
        <begin position="86"/>
        <end position="129"/>
    </location>
</feature>
<evidence type="ECO:0000256" key="3">
    <source>
        <dbReference type="ARBA" id="ARBA00022448"/>
    </source>
</evidence>
<dbReference type="Gene3D" id="2.60.15.10">
    <property type="entry name" value="F0F1 ATP synthase delta/epsilon subunit, N-terminal"/>
    <property type="match status" value="1"/>
</dbReference>
<evidence type="ECO:0000256" key="2">
    <source>
        <dbReference type="ARBA" id="ARBA00005712"/>
    </source>
</evidence>
<evidence type="ECO:0000256" key="6">
    <source>
        <dbReference type="ARBA" id="ARBA00023196"/>
    </source>
</evidence>
<keyword evidence="8 9" id="KW-0375">Hydrogen ion transport</keyword>
<dbReference type="EMBL" id="KP720616">
    <property type="protein sequence ID" value="AKC35188.1"/>
    <property type="molecule type" value="Genomic_DNA"/>
</dbReference>
<dbReference type="Gene3D" id="6.10.140.480">
    <property type="match status" value="1"/>
</dbReference>
<reference evidence="13" key="1">
    <citation type="journal article" date="2015" name="PLoS ONE">
        <title>The Complete Chloroplast and Mitochondrial Genomes of the Green Macroalga Ulva sp. UNA00071828 (Ulvophyceae, Chlorophyta).</title>
        <authorList>
            <person name="Melton J.T.III."/>
            <person name="Leliaert F."/>
            <person name="Tronholm A."/>
            <person name="Lopez-Bautista J.M."/>
        </authorList>
    </citation>
    <scope>NUCLEOTIDE SEQUENCE</scope>
</reference>
<dbReference type="SUPFAM" id="SSF51344">
    <property type="entry name" value="Epsilon subunit of F1F0-ATP synthase N-terminal domain"/>
    <property type="match status" value="1"/>
</dbReference>